<reference evidence="1" key="1">
    <citation type="submission" date="2015-12" db="EMBL/GenBank/DDBJ databases">
        <title>Update maize B73 reference genome by single molecule sequencing technologies.</title>
        <authorList>
            <consortium name="Maize Genome Sequencing Project"/>
            <person name="Ware D."/>
        </authorList>
    </citation>
    <scope>NUCLEOTIDE SEQUENCE [LARGE SCALE GENOMIC DNA]</scope>
    <source>
        <tissue evidence="1">Seedling</tissue>
    </source>
</reference>
<dbReference type="PaxDb" id="4577-GRMZM2G000874_P01"/>
<proteinExistence type="predicted"/>
<dbReference type="EMBL" id="CM007650">
    <property type="protein sequence ID" value="ONM50855.1"/>
    <property type="molecule type" value="Genomic_DNA"/>
</dbReference>
<evidence type="ECO:0000313" key="1">
    <source>
        <dbReference type="EMBL" id="ONM50855.1"/>
    </source>
</evidence>
<name>A0A1D6HQL2_MAIZE</name>
<protein>
    <submittedName>
        <fullName evidence="1">Uncharacterized protein</fullName>
    </submittedName>
</protein>
<organism evidence="1">
    <name type="scientific">Zea mays</name>
    <name type="common">Maize</name>
    <dbReference type="NCBI Taxonomy" id="4577"/>
    <lineage>
        <taxon>Eukaryota</taxon>
        <taxon>Viridiplantae</taxon>
        <taxon>Streptophyta</taxon>
        <taxon>Embryophyta</taxon>
        <taxon>Tracheophyta</taxon>
        <taxon>Spermatophyta</taxon>
        <taxon>Magnoliopsida</taxon>
        <taxon>Liliopsida</taxon>
        <taxon>Poales</taxon>
        <taxon>Poaceae</taxon>
        <taxon>PACMAD clade</taxon>
        <taxon>Panicoideae</taxon>
        <taxon>Andropogonodae</taxon>
        <taxon>Andropogoneae</taxon>
        <taxon>Tripsacinae</taxon>
        <taxon>Zea</taxon>
    </lineage>
</organism>
<accession>A0A1D6HQL2</accession>
<sequence>MYTRFASWGSSIFGPPSLATGGGWPFWEGARRWTFRCCCTVTDRAAVLGFL</sequence>
<dbReference type="AlphaFoldDB" id="A0A1D6HQL2"/>
<gene>
    <name evidence="1" type="ORF">ZEAMMB73_Zm00001d018604</name>
</gene>